<sequence>MHHHINNACTIRISLHSNEKCKWILPLMHFSHLNFLIPYVIRPIHV</sequence>
<name>A0A2P2L125_RHIMU</name>
<dbReference type="AlphaFoldDB" id="A0A2P2L125"/>
<organism evidence="1">
    <name type="scientific">Rhizophora mucronata</name>
    <name type="common">Asiatic mangrove</name>
    <dbReference type="NCBI Taxonomy" id="61149"/>
    <lineage>
        <taxon>Eukaryota</taxon>
        <taxon>Viridiplantae</taxon>
        <taxon>Streptophyta</taxon>
        <taxon>Embryophyta</taxon>
        <taxon>Tracheophyta</taxon>
        <taxon>Spermatophyta</taxon>
        <taxon>Magnoliopsida</taxon>
        <taxon>eudicotyledons</taxon>
        <taxon>Gunneridae</taxon>
        <taxon>Pentapetalae</taxon>
        <taxon>rosids</taxon>
        <taxon>fabids</taxon>
        <taxon>Malpighiales</taxon>
        <taxon>Rhizophoraceae</taxon>
        <taxon>Rhizophora</taxon>
    </lineage>
</organism>
<accession>A0A2P2L125</accession>
<proteinExistence type="predicted"/>
<reference evidence="1" key="1">
    <citation type="submission" date="2018-02" db="EMBL/GenBank/DDBJ databases">
        <title>Rhizophora mucronata_Transcriptome.</title>
        <authorList>
            <person name="Meera S.P."/>
            <person name="Sreeshan A."/>
            <person name="Augustine A."/>
        </authorList>
    </citation>
    <scope>NUCLEOTIDE SEQUENCE</scope>
    <source>
        <tissue evidence="1">Leaf</tissue>
    </source>
</reference>
<evidence type="ECO:0000313" key="1">
    <source>
        <dbReference type="EMBL" id="MBX11672.1"/>
    </source>
</evidence>
<protein>
    <submittedName>
        <fullName evidence="1">Uncharacterized protein</fullName>
    </submittedName>
</protein>
<dbReference type="EMBL" id="GGEC01031188">
    <property type="protein sequence ID" value="MBX11672.1"/>
    <property type="molecule type" value="Transcribed_RNA"/>
</dbReference>